<keyword evidence="2" id="KW-1133">Transmembrane helix</keyword>
<feature type="transmembrane region" description="Helical" evidence="2">
    <location>
        <begin position="100"/>
        <end position="123"/>
    </location>
</feature>
<organism evidence="4 5">
    <name type="scientific">Colwellia maritima</name>
    <dbReference type="NCBI Taxonomy" id="2912588"/>
    <lineage>
        <taxon>Bacteria</taxon>
        <taxon>Pseudomonadati</taxon>
        <taxon>Pseudomonadota</taxon>
        <taxon>Gammaproteobacteria</taxon>
        <taxon>Alteromonadales</taxon>
        <taxon>Colwelliaceae</taxon>
        <taxon>Colwellia</taxon>
    </lineage>
</organism>
<evidence type="ECO:0000259" key="3">
    <source>
        <dbReference type="PROSITE" id="PS50887"/>
    </source>
</evidence>
<protein>
    <recommendedName>
        <fullName evidence="1">diguanylate cyclase</fullName>
        <ecNumber evidence="1">2.7.7.65</ecNumber>
    </recommendedName>
</protein>
<dbReference type="PROSITE" id="PS50887">
    <property type="entry name" value="GGDEF"/>
    <property type="match status" value="1"/>
</dbReference>
<accession>A0ABS9X1C2</accession>
<dbReference type="EMBL" id="JAKKSL010000002">
    <property type="protein sequence ID" value="MCI2284033.1"/>
    <property type="molecule type" value="Genomic_DNA"/>
</dbReference>
<dbReference type="PANTHER" id="PTHR45138:SF26">
    <property type="entry name" value="DIGUANYLATE CYCLASE"/>
    <property type="match status" value="1"/>
</dbReference>
<feature type="transmembrane region" description="Helical" evidence="2">
    <location>
        <begin position="69"/>
        <end position="93"/>
    </location>
</feature>
<dbReference type="NCBIfam" id="TIGR00254">
    <property type="entry name" value="GGDEF"/>
    <property type="match status" value="1"/>
</dbReference>
<dbReference type="PANTHER" id="PTHR45138">
    <property type="entry name" value="REGULATORY COMPONENTS OF SENSORY TRANSDUCTION SYSTEM"/>
    <property type="match status" value="1"/>
</dbReference>
<keyword evidence="5" id="KW-1185">Reference proteome</keyword>
<comment type="caution">
    <text evidence="4">The sequence shown here is derived from an EMBL/GenBank/DDBJ whole genome shotgun (WGS) entry which is preliminary data.</text>
</comment>
<dbReference type="SUPFAM" id="SSF55073">
    <property type="entry name" value="Nucleotide cyclase"/>
    <property type="match status" value="1"/>
</dbReference>
<dbReference type="Gene3D" id="3.30.70.270">
    <property type="match status" value="1"/>
</dbReference>
<keyword evidence="2" id="KW-0472">Membrane</keyword>
<dbReference type="EC" id="2.7.7.65" evidence="1"/>
<keyword evidence="2" id="KW-0812">Transmembrane</keyword>
<reference evidence="4" key="1">
    <citation type="submission" date="2022-01" db="EMBL/GenBank/DDBJ databases">
        <title>Colwellia maritima, isolated from seawater.</title>
        <authorList>
            <person name="Kristyanto S."/>
            <person name="Jung J."/>
            <person name="Jeon C.O."/>
        </authorList>
    </citation>
    <scope>NUCLEOTIDE SEQUENCE</scope>
    <source>
        <strain evidence="4">MSW7</strain>
    </source>
</reference>
<dbReference type="SMART" id="SM00267">
    <property type="entry name" value="GGDEF"/>
    <property type="match status" value="1"/>
</dbReference>
<evidence type="ECO:0000256" key="2">
    <source>
        <dbReference type="SAM" id="Phobius"/>
    </source>
</evidence>
<dbReference type="InterPro" id="IPR029787">
    <property type="entry name" value="Nucleotide_cyclase"/>
</dbReference>
<evidence type="ECO:0000313" key="5">
    <source>
        <dbReference type="Proteomes" id="UP001139646"/>
    </source>
</evidence>
<dbReference type="CDD" id="cd01949">
    <property type="entry name" value="GGDEF"/>
    <property type="match status" value="1"/>
</dbReference>
<feature type="transmembrane region" description="Helical" evidence="2">
    <location>
        <begin position="129"/>
        <end position="150"/>
    </location>
</feature>
<dbReference type="InterPro" id="IPR000160">
    <property type="entry name" value="GGDEF_dom"/>
</dbReference>
<dbReference type="RefSeq" id="WP_242286465.1">
    <property type="nucleotide sequence ID" value="NZ_JAKKSL010000002.1"/>
</dbReference>
<evidence type="ECO:0000313" key="4">
    <source>
        <dbReference type="EMBL" id="MCI2284033.1"/>
    </source>
</evidence>
<name>A0ABS9X1C2_9GAMM</name>
<dbReference type="Pfam" id="PF00990">
    <property type="entry name" value="GGDEF"/>
    <property type="match status" value="1"/>
</dbReference>
<gene>
    <name evidence="4" type="ORF">L3081_12270</name>
</gene>
<feature type="domain" description="GGDEF" evidence="3">
    <location>
        <begin position="194"/>
        <end position="319"/>
    </location>
</feature>
<dbReference type="InterPro" id="IPR043128">
    <property type="entry name" value="Rev_trsase/Diguanyl_cyclase"/>
</dbReference>
<dbReference type="Proteomes" id="UP001139646">
    <property type="component" value="Unassembled WGS sequence"/>
</dbReference>
<feature type="transmembrane region" description="Helical" evidence="2">
    <location>
        <begin position="36"/>
        <end position="57"/>
    </location>
</feature>
<dbReference type="InterPro" id="IPR050469">
    <property type="entry name" value="Diguanylate_Cyclase"/>
</dbReference>
<proteinExistence type="predicted"/>
<evidence type="ECO:0000256" key="1">
    <source>
        <dbReference type="ARBA" id="ARBA00012528"/>
    </source>
</evidence>
<sequence length="319" mass="36171">METKRTVTEIVLLLLTALATLIVSVFSAIRRYNDDITIAIIDLIISITMAILCLYIFKTRKVDVTKLLFAIFLVIACTASIAIKGLLQVYWLYPIIITMYYLIPPKSATALCLLLITTTSFIISIETDLINVLTILLTTLMTSTFSFIMFRSYERKILDFEALATIDQLTSTGNRRALDKRLADVIASRHRKTYDMCLILIDLDDFKKINDNYGHAVGDNVLVTTCNLIKQHTRVLDSLYRFGGDELVVMPLNMDLKSAKQVAEKIRCIIENHVYDCDIKITLSIGVAEYQPDDTPEKWIGRADTLLYKAKDAGRNQVY</sequence>
<feature type="transmembrane region" description="Helical" evidence="2">
    <location>
        <begin position="6"/>
        <end position="29"/>
    </location>
</feature>